<accession>A0A8J3DGC1</accession>
<evidence type="ECO:0000313" key="2">
    <source>
        <dbReference type="EMBL" id="GHC64440.1"/>
    </source>
</evidence>
<proteinExistence type="predicted"/>
<name>A0A8J3DGC1_9HYPH</name>
<comment type="caution">
    <text evidence="2">The sequence shown here is derived from an EMBL/GenBank/DDBJ whole genome shotgun (WGS) entry which is preliminary data.</text>
</comment>
<evidence type="ECO:0000313" key="3">
    <source>
        <dbReference type="Proteomes" id="UP000641137"/>
    </source>
</evidence>
<keyword evidence="3" id="KW-1185">Reference proteome</keyword>
<keyword evidence="1" id="KW-0175">Coiled coil</keyword>
<protein>
    <recommendedName>
        <fullName evidence="4">Flagellar FliJ protein</fullName>
    </recommendedName>
</protein>
<reference evidence="2" key="2">
    <citation type="submission" date="2020-09" db="EMBL/GenBank/DDBJ databases">
        <authorList>
            <person name="Sun Q."/>
            <person name="Kim S."/>
        </authorList>
    </citation>
    <scope>NUCLEOTIDE SEQUENCE</scope>
    <source>
        <strain evidence="2">KCTC 42097</strain>
    </source>
</reference>
<organism evidence="2 3">
    <name type="scientific">Limoniibacter endophyticus</name>
    <dbReference type="NCBI Taxonomy" id="1565040"/>
    <lineage>
        <taxon>Bacteria</taxon>
        <taxon>Pseudomonadati</taxon>
        <taxon>Pseudomonadota</taxon>
        <taxon>Alphaproteobacteria</taxon>
        <taxon>Hyphomicrobiales</taxon>
        <taxon>Bartonellaceae</taxon>
        <taxon>Limoniibacter</taxon>
    </lineage>
</organism>
<evidence type="ECO:0008006" key="4">
    <source>
        <dbReference type="Google" id="ProtNLM"/>
    </source>
</evidence>
<evidence type="ECO:0000256" key="1">
    <source>
        <dbReference type="SAM" id="Coils"/>
    </source>
</evidence>
<dbReference type="EMBL" id="BMZO01000002">
    <property type="protein sequence ID" value="GHC64440.1"/>
    <property type="molecule type" value="Genomic_DNA"/>
</dbReference>
<dbReference type="Proteomes" id="UP000641137">
    <property type="component" value="Unassembled WGS sequence"/>
</dbReference>
<dbReference type="RefSeq" id="WP_189487863.1">
    <property type="nucleotide sequence ID" value="NZ_BMZO01000002.1"/>
</dbReference>
<sequence length="134" mass="15430">MRNDPRKLARLVKLQRQVEQLHAARQGQLLAQKLAAEKEAGQLIEQANRGGTTAQLFPELYYRHINECAARGVQKGEAAAIEGETRATVRRRAERLEEKLVEARRNEERQREECENLERIQNTSVKIAARFKQV</sequence>
<gene>
    <name evidence="2" type="ORF">GCM10010136_06390</name>
</gene>
<feature type="coiled-coil region" evidence="1">
    <location>
        <begin position="86"/>
        <end position="120"/>
    </location>
</feature>
<dbReference type="AlphaFoldDB" id="A0A8J3DGC1"/>
<reference evidence="2" key="1">
    <citation type="journal article" date="2014" name="Int. J. Syst. Evol. Microbiol.">
        <title>Complete genome sequence of Corynebacterium casei LMG S-19264T (=DSM 44701T), isolated from a smear-ripened cheese.</title>
        <authorList>
            <consortium name="US DOE Joint Genome Institute (JGI-PGF)"/>
            <person name="Walter F."/>
            <person name="Albersmeier A."/>
            <person name="Kalinowski J."/>
            <person name="Ruckert C."/>
        </authorList>
    </citation>
    <scope>NUCLEOTIDE SEQUENCE</scope>
    <source>
        <strain evidence="2">KCTC 42097</strain>
    </source>
</reference>